<accession>A0ABQ8VIN2</accession>
<dbReference type="Proteomes" id="UP001150217">
    <property type="component" value="Unassembled WGS sequence"/>
</dbReference>
<feature type="region of interest" description="Disordered" evidence="1">
    <location>
        <begin position="192"/>
        <end position="227"/>
    </location>
</feature>
<feature type="compositionally biased region" description="Pro residues" evidence="1">
    <location>
        <begin position="65"/>
        <end position="84"/>
    </location>
</feature>
<keyword evidence="2" id="KW-0732">Signal</keyword>
<reference evidence="3" key="1">
    <citation type="submission" date="2022-08" db="EMBL/GenBank/DDBJ databases">
        <title>A Global Phylogenomic Analysis of the Shiitake Genus Lentinula.</title>
        <authorList>
            <consortium name="DOE Joint Genome Institute"/>
            <person name="Sierra-Patev S."/>
            <person name="Min B."/>
            <person name="Naranjo-Ortiz M."/>
            <person name="Looney B."/>
            <person name="Konkel Z."/>
            <person name="Slot J.C."/>
            <person name="Sakamoto Y."/>
            <person name="Steenwyk J.L."/>
            <person name="Rokas A."/>
            <person name="Carro J."/>
            <person name="Camarero S."/>
            <person name="Ferreira P."/>
            <person name="Molpeceres G."/>
            <person name="Ruiz-Duenas F.J."/>
            <person name="Serrano A."/>
            <person name="Henrissat B."/>
            <person name="Drula E."/>
            <person name="Hughes K.W."/>
            <person name="Mata J.L."/>
            <person name="Ishikawa N.K."/>
            <person name="Vargas-Isla R."/>
            <person name="Ushijima S."/>
            <person name="Smith C.A."/>
            <person name="Ahrendt S."/>
            <person name="Andreopoulos W."/>
            <person name="He G."/>
            <person name="Labutti K."/>
            <person name="Lipzen A."/>
            <person name="Ng V."/>
            <person name="Riley R."/>
            <person name="Sandor L."/>
            <person name="Barry K."/>
            <person name="Martinez A.T."/>
            <person name="Xiao Y."/>
            <person name="Gibbons J.G."/>
            <person name="Terashima K."/>
            <person name="Grigoriev I.V."/>
            <person name="Hibbett D.S."/>
        </authorList>
    </citation>
    <scope>NUCLEOTIDE SEQUENCE</scope>
    <source>
        <strain evidence="3">RHP3577 ss4</strain>
    </source>
</reference>
<feature type="compositionally biased region" description="Polar residues" evidence="1">
    <location>
        <begin position="87"/>
        <end position="98"/>
    </location>
</feature>
<feature type="signal peptide" evidence="2">
    <location>
        <begin position="1"/>
        <end position="21"/>
    </location>
</feature>
<name>A0ABQ8VIN2_9AGAR</name>
<feature type="compositionally biased region" description="Pro residues" evidence="1">
    <location>
        <begin position="218"/>
        <end position="227"/>
    </location>
</feature>
<comment type="caution">
    <text evidence="3">The sequence shown here is derived from an EMBL/GenBank/DDBJ whole genome shotgun (WGS) entry which is preliminary data.</text>
</comment>
<feature type="chain" id="PRO_5046930486" evidence="2">
    <location>
        <begin position="22"/>
        <end position="227"/>
    </location>
</feature>
<evidence type="ECO:0000256" key="1">
    <source>
        <dbReference type="SAM" id="MobiDB-lite"/>
    </source>
</evidence>
<evidence type="ECO:0000256" key="2">
    <source>
        <dbReference type="SAM" id="SignalP"/>
    </source>
</evidence>
<sequence>MLLISIHTVVMVFGLFNLLCAMPVSVNNAVGSHSDDESQLSPRRAKPVDSQAYHGSKANLVPSEPALPPGGAPTPPRTGSPTRPPTEQSASHPATPSTGKVWITFTDATTSAHNSNPAFQQEVTDIVKRGLARTAAFSPERHGERIFDFRNSFPSNSLAQRQVIHCKVEDEWLRGQCGSGCLGSVAFVDDSGPRSFHGRVRVLDEDEQEPYERYPRVSLPPPPPPSP</sequence>
<feature type="region of interest" description="Disordered" evidence="1">
    <location>
        <begin position="30"/>
        <end position="100"/>
    </location>
</feature>
<evidence type="ECO:0000313" key="4">
    <source>
        <dbReference type="Proteomes" id="UP001150217"/>
    </source>
</evidence>
<proteinExistence type="predicted"/>
<protein>
    <submittedName>
        <fullName evidence="3">Uncharacterized protein</fullName>
    </submittedName>
</protein>
<dbReference type="EMBL" id="JANVFT010000044">
    <property type="protein sequence ID" value="KAJ4489167.1"/>
    <property type="molecule type" value="Genomic_DNA"/>
</dbReference>
<organism evidence="3 4">
    <name type="scientific">Lentinula lateritia</name>
    <dbReference type="NCBI Taxonomy" id="40482"/>
    <lineage>
        <taxon>Eukaryota</taxon>
        <taxon>Fungi</taxon>
        <taxon>Dikarya</taxon>
        <taxon>Basidiomycota</taxon>
        <taxon>Agaricomycotina</taxon>
        <taxon>Agaricomycetes</taxon>
        <taxon>Agaricomycetidae</taxon>
        <taxon>Agaricales</taxon>
        <taxon>Marasmiineae</taxon>
        <taxon>Omphalotaceae</taxon>
        <taxon>Lentinula</taxon>
    </lineage>
</organism>
<keyword evidence="4" id="KW-1185">Reference proteome</keyword>
<evidence type="ECO:0000313" key="3">
    <source>
        <dbReference type="EMBL" id="KAJ4489167.1"/>
    </source>
</evidence>
<gene>
    <name evidence="3" type="ORF">C8R41DRAFT_834997</name>
</gene>